<dbReference type="AlphaFoldDB" id="A0A6I4USU0"/>
<keyword evidence="1" id="KW-1133">Transmembrane helix</keyword>
<dbReference type="GO" id="GO:0016020">
    <property type="term" value="C:membrane"/>
    <property type="evidence" value="ECO:0007669"/>
    <property type="project" value="InterPro"/>
</dbReference>
<evidence type="ECO:0000313" key="3">
    <source>
        <dbReference type="EMBL" id="MXP41831.1"/>
    </source>
</evidence>
<sequence>MNPSAPPAPRHRFLPLAALLIGNAALALGPWLVRLADTGPVSAGFWRLTLALPFLLLLARREGPPAVPMTRAMMLTVIAGGVFFALDLAAWHVGIGYTRLGNAALFGNSGSVILMIWGFIAWRRWPRPKEGLAIFAALTGAAILLGRSFEVSAQTLQGDLFCLLAGLFYAGYLIILKDARRGLGSWRLLSWATAAGVPVLLAAALLAGEPVWPQSWGPVVALAFSSQLVGQGLLVYAMRHFTPLAIGLALLSQPAIAALAGWLAFGETLGAIDVAGMLLLGMALVIARVARESTPAAPAVNPVLTSGRRDE</sequence>
<accession>A0A6I4USU0</accession>
<feature type="domain" description="EamA" evidence="2">
    <location>
        <begin position="158"/>
        <end position="286"/>
    </location>
</feature>
<feature type="transmembrane region" description="Helical" evidence="1">
    <location>
        <begin position="155"/>
        <end position="176"/>
    </location>
</feature>
<dbReference type="Proteomes" id="UP000469159">
    <property type="component" value="Unassembled WGS sequence"/>
</dbReference>
<organism evidence="3 4">
    <name type="scientific">Croceibacterium soli</name>
    <dbReference type="NCBI Taxonomy" id="1739690"/>
    <lineage>
        <taxon>Bacteria</taxon>
        <taxon>Pseudomonadati</taxon>
        <taxon>Pseudomonadota</taxon>
        <taxon>Alphaproteobacteria</taxon>
        <taxon>Sphingomonadales</taxon>
        <taxon>Erythrobacteraceae</taxon>
        <taxon>Croceibacterium</taxon>
    </lineage>
</organism>
<keyword evidence="1" id="KW-0812">Transmembrane</keyword>
<gene>
    <name evidence="3" type="ORF">GRI75_09280</name>
</gene>
<dbReference type="InterPro" id="IPR037185">
    <property type="entry name" value="EmrE-like"/>
</dbReference>
<dbReference type="EMBL" id="WTYK01000004">
    <property type="protein sequence ID" value="MXP41831.1"/>
    <property type="molecule type" value="Genomic_DNA"/>
</dbReference>
<feature type="transmembrane region" description="Helical" evidence="1">
    <location>
        <begin position="219"/>
        <end position="237"/>
    </location>
</feature>
<reference evidence="3 4" key="1">
    <citation type="submission" date="2019-12" db="EMBL/GenBank/DDBJ databases">
        <title>Genomic-based taxomic classification of the family Erythrobacteraceae.</title>
        <authorList>
            <person name="Xu L."/>
        </authorList>
    </citation>
    <scope>NUCLEOTIDE SEQUENCE [LARGE SCALE GENOMIC DNA]</scope>
    <source>
        <strain evidence="3 4">MCCC 1K02066</strain>
    </source>
</reference>
<evidence type="ECO:0000313" key="4">
    <source>
        <dbReference type="Proteomes" id="UP000469159"/>
    </source>
</evidence>
<keyword evidence="1" id="KW-0472">Membrane</keyword>
<evidence type="ECO:0000259" key="2">
    <source>
        <dbReference type="Pfam" id="PF00892"/>
    </source>
</evidence>
<feature type="domain" description="EamA" evidence="2">
    <location>
        <begin position="20"/>
        <end position="145"/>
    </location>
</feature>
<dbReference type="InterPro" id="IPR000620">
    <property type="entry name" value="EamA_dom"/>
</dbReference>
<evidence type="ECO:0000256" key="1">
    <source>
        <dbReference type="SAM" id="Phobius"/>
    </source>
</evidence>
<dbReference type="OrthoDB" id="8770617at2"/>
<feature type="transmembrane region" description="Helical" evidence="1">
    <location>
        <begin position="72"/>
        <end position="94"/>
    </location>
</feature>
<feature type="transmembrane region" description="Helical" evidence="1">
    <location>
        <begin position="188"/>
        <end position="207"/>
    </location>
</feature>
<protein>
    <submittedName>
        <fullName evidence="3">EamA family transporter</fullName>
    </submittedName>
</protein>
<feature type="transmembrane region" description="Helical" evidence="1">
    <location>
        <begin position="100"/>
        <end position="120"/>
    </location>
</feature>
<comment type="caution">
    <text evidence="3">The sequence shown here is derived from an EMBL/GenBank/DDBJ whole genome shotgun (WGS) entry which is preliminary data.</text>
</comment>
<dbReference type="PANTHER" id="PTHR22911:SF76">
    <property type="entry name" value="EAMA DOMAIN-CONTAINING PROTEIN"/>
    <property type="match status" value="1"/>
</dbReference>
<dbReference type="RefSeq" id="WP_160746670.1">
    <property type="nucleotide sequence ID" value="NZ_WTYK01000004.1"/>
</dbReference>
<dbReference type="PANTHER" id="PTHR22911">
    <property type="entry name" value="ACYL-MALONYL CONDENSING ENZYME-RELATED"/>
    <property type="match status" value="1"/>
</dbReference>
<feature type="transmembrane region" description="Helical" evidence="1">
    <location>
        <begin position="271"/>
        <end position="290"/>
    </location>
</feature>
<dbReference type="Pfam" id="PF00892">
    <property type="entry name" value="EamA"/>
    <property type="match status" value="2"/>
</dbReference>
<feature type="transmembrane region" description="Helical" evidence="1">
    <location>
        <begin position="132"/>
        <end position="149"/>
    </location>
</feature>
<proteinExistence type="predicted"/>
<feature type="transmembrane region" description="Helical" evidence="1">
    <location>
        <begin position="43"/>
        <end position="60"/>
    </location>
</feature>
<keyword evidence="4" id="KW-1185">Reference proteome</keyword>
<name>A0A6I4USU0_9SPHN</name>
<feature type="transmembrane region" description="Helical" evidence="1">
    <location>
        <begin position="244"/>
        <end position="265"/>
    </location>
</feature>
<dbReference type="SUPFAM" id="SSF103481">
    <property type="entry name" value="Multidrug resistance efflux transporter EmrE"/>
    <property type="match status" value="2"/>
</dbReference>